<dbReference type="Proteomes" id="UP001161691">
    <property type="component" value="Unassembled WGS sequence"/>
</dbReference>
<evidence type="ECO:0000256" key="1">
    <source>
        <dbReference type="SAM" id="MobiDB-lite"/>
    </source>
</evidence>
<dbReference type="EMBL" id="JAGRPV010000001">
    <property type="protein sequence ID" value="MDI4646999.1"/>
    <property type="molecule type" value="Genomic_DNA"/>
</dbReference>
<reference evidence="2" key="1">
    <citation type="submission" date="2023-04" db="EMBL/GenBank/DDBJ databases">
        <title>Comparative genomic analysis of Cohnella hashimotonis sp. nov., isolated from the International Space Station.</title>
        <authorList>
            <person name="Venkateswaran K."/>
            <person name="Simpson A."/>
        </authorList>
    </citation>
    <scope>NUCLEOTIDE SEQUENCE</scope>
    <source>
        <strain evidence="2">F6_2S_P_1</strain>
    </source>
</reference>
<protein>
    <recommendedName>
        <fullName evidence="4">Alpha-galactosidase</fullName>
    </recommendedName>
</protein>
<feature type="region of interest" description="Disordered" evidence="1">
    <location>
        <begin position="1"/>
        <end position="25"/>
    </location>
</feature>
<comment type="caution">
    <text evidence="2">The sequence shown here is derived from an EMBL/GenBank/DDBJ whole genome shotgun (WGS) entry which is preliminary data.</text>
</comment>
<name>A0ABT6TJH4_9BACL</name>
<gene>
    <name evidence="2" type="ORF">KB449_18630</name>
</gene>
<dbReference type="SUPFAM" id="SSF51445">
    <property type="entry name" value="(Trans)glycosidases"/>
    <property type="match status" value="1"/>
</dbReference>
<dbReference type="RefSeq" id="WP_282909807.1">
    <property type="nucleotide sequence ID" value="NZ_JAGRPV010000001.1"/>
</dbReference>
<organism evidence="2 3">
    <name type="scientific">Cohnella hashimotonis</name>
    <dbReference type="NCBI Taxonomy" id="2826895"/>
    <lineage>
        <taxon>Bacteria</taxon>
        <taxon>Bacillati</taxon>
        <taxon>Bacillota</taxon>
        <taxon>Bacilli</taxon>
        <taxon>Bacillales</taxon>
        <taxon>Paenibacillaceae</taxon>
        <taxon>Cohnella</taxon>
    </lineage>
</organism>
<dbReference type="InterPro" id="IPR017853">
    <property type="entry name" value="GH"/>
</dbReference>
<evidence type="ECO:0000313" key="3">
    <source>
        <dbReference type="Proteomes" id="UP001161691"/>
    </source>
</evidence>
<keyword evidence="3" id="KW-1185">Reference proteome</keyword>
<proteinExistence type="predicted"/>
<accession>A0ABT6TJH4</accession>
<sequence length="662" mass="74960">MDKDKRIEQEKGMDKEKRREQEKDMEKAEILLHAEGATKLTVSAAAYEAHLDLEGQRWRLYVRDGKEDGRLAGERRPQPIVCLPMQSRVHALDQPDLADAGALRLVRKRRSGRQLTLTFATGRGALWTQKVYRFTFGADAVSYRTEVVGPGRRIDEVYYFAEDWIAAGTGDNRGASPDWSGGRPGFERYYAPRFDWKVGIVHRRPDEPDTLNCQQWLSPPPFCYALQKEGRWVSCGIVAQPGAFNFLGFDYAVAPCEDFSFKLDYEGHTEVGEKGFCTPALRFGLKPAVGENEAVGAYIASLTRSMRLKDAAEAATSRRSRPAWWKEPMFCGWGQQRYDYRGDHDGTENGHFLNVGAYATEEKYRSYDALMALHDIQPGTIIIDYKWAKQDALAAPDPLKWNDMRAFIDEQHSLGRRVLLWYSPLLAEGLPQEACMTLDGRVVAADPTSARYSEILAEQVRLMCGSGPGCLNADGLKIDFTQNIASERRTFRNYLSTSLAMLNESDPAHVYPRLGEGRDTLIRTAGTLWGVELLRAYIEALHSAIKAVKADAMLITHTANPYFANITDVLRLNDLDGASPQATDIMRNRAEIARMCNPAWLIDPDNDLMQDKRMWRDYLQFQPQIGIPVTYYIRGIAASGEAFDESDYAYLRQVWEAYREQM</sequence>
<dbReference type="Gene3D" id="3.20.20.80">
    <property type="entry name" value="Glycosidases"/>
    <property type="match status" value="1"/>
</dbReference>
<evidence type="ECO:0008006" key="4">
    <source>
        <dbReference type="Google" id="ProtNLM"/>
    </source>
</evidence>
<evidence type="ECO:0000313" key="2">
    <source>
        <dbReference type="EMBL" id="MDI4646999.1"/>
    </source>
</evidence>